<dbReference type="EMBL" id="FWXS01000002">
    <property type="protein sequence ID" value="SMC45302.1"/>
    <property type="molecule type" value="Genomic_DNA"/>
</dbReference>
<dbReference type="Pfam" id="PF14534">
    <property type="entry name" value="DUF4440"/>
    <property type="match status" value="1"/>
</dbReference>
<dbReference type="STRING" id="1434700.SAMN06296427_102305"/>
<reference evidence="4 5" key="1">
    <citation type="submission" date="2017-04" db="EMBL/GenBank/DDBJ databases">
        <authorList>
            <person name="Afonso C.L."/>
            <person name="Miller P.J."/>
            <person name="Scott M.A."/>
            <person name="Spackman E."/>
            <person name="Goraichik I."/>
            <person name="Dimitrov K.M."/>
            <person name="Suarez D.L."/>
            <person name="Swayne D.E."/>
        </authorList>
    </citation>
    <scope>NUCLEOTIDE SEQUENCE [LARGE SCALE GENOMIC DNA]</scope>
    <source>
        <strain evidence="4 5">CGMCC 1.12708</strain>
    </source>
</reference>
<feature type="domain" description="Beta-lactamase-related" evidence="2">
    <location>
        <begin position="173"/>
        <end position="464"/>
    </location>
</feature>
<dbReference type="SUPFAM" id="SSF56601">
    <property type="entry name" value="beta-lactamase/transpeptidase-like"/>
    <property type="match status" value="1"/>
</dbReference>
<protein>
    <submittedName>
        <fullName evidence="4">CubicO group peptidase, beta-lactamase class C family</fullName>
    </submittedName>
</protein>
<organism evidence="4 5">
    <name type="scientific">Moheibacter sediminis</name>
    <dbReference type="NCBI Taxonomy" id="1434700"/>
    <lineage>
        <taxon>Bacteria</taxon>
        <taxon>Pseudomonadati</taxon>
        <taxon>Bacteroidota</taxon>
        <taxon>Flavobacteriia</taxon>
        <taxon>Flavobacteriales</taxon>
        <taxon>Weeksellaceae</taxon>
        <taxon>Moheibacter</taxon>
    </lineage>
</organism>
<evidence type="ECO:0000256" key="1">
    <source>
        <dbReference type="SAM" id="SignalP"/>
    </source>
</evidence>
<dbReference type="Gene3D" id="3.40.710.10">
    <property type="entry name" value="DD-peptidase/beta-lactamase superfamily"/>
    <property type="match status" value="1"/>
</dbReference>
<feature type="chain" id="PRO_5012484137" evidence="1">
    <location>
        <begin position="23"/>
        <end position="485"/>
    </location>
</feature>
<accession>A0A1W1ZAD2</accession>
<dbReference type="Gene3D" id="3.10.450.50">
    <property type="match status" value="1"/>
</dbReference>
<evidence type="ECO:0000259" key="2">
    <source>
        <dbReference type="Pfam" id="PF00144"/>
    </source>
</evidence>
<dbReference type="AlphaFoldDB" id="A0A1W1ZAD2"/>
<keyword evidence="1" id="KW-0732">Signal</keyword>
<feature type="signal peptide" evidence="1">
    <location>
        <begin position="1"/>
        <end position="22"/>
    </location>
</feature>
<dbReference type="InterPro" id="IPR050491">
    <property type="entry name" value="AmpC-like"/>
</dbReference>
<feature type="domain" description="DUF4440" evidence="3">
    <location>
        <begin position="40"/>
        <end position="152"/>
    </location>
</feature>
<dbReference type="InterPro" id="IPR027843">
    <property type="entry name" value="DUF4440"/>
</dbReference>
<dbReference type="InterPro" id="IPR032710">
    <property type="entry name" value="NTF2-like_dom_sf"/>
</dbReference>
<dbReference type="PANTHER" id="PTHR46825">
    <property type="entry name" value="D-ALANYL-D-ALANINE-CARBOXYPEPTIDASE/ENDOPEPTIDASE AMPH"/>
    <property type="match status" value="1"/>
</dbReference>
<gene>
    <name evidence="4" type="ORF">SAMN06296427_102305</name>
</gene>
<keyword evidence="5" id="KW-1185">Reference proteome</keyword>
<evidence type="ECO:0000259" key="3">
    <source>
        <dbReference type="Pfam" id="PF14534"/>
    </source>
</evidence>
<proteinExistence type="predicted"/>
<dbReference type="PANTHER" id="PTHR46825:SF9">
    <property type="entry name" value="BETA-LACTAMASE-RELATED DOMAIN-CONTAINING PROTEIN"/>
    <property type="match status" value="1"/>
</dbReference>
<dbReference type="InterPro" id="IPR012338">
    <property type="entry name" value="Beta-lactam/transpept-like"/>
</dbReference>
<evidence type="ECO:0000313" key="4">
    <source>
        <dbReference type="EMBL" id="SMC45302.1"/>
    </source>
</evidence>
<dbReference type="Pfam" id="PF00144">
    <property type="entry name" value="Beta-lactamase"/>
    <property type="match status" value="1"/>
</dbReference>
<dbReference type="Proteomes" id="UP000192393">
    <property type="component" value="Unassembled WGS sequence"/>
</dbReference>
<name>A0A1W1ZAD2_9FLAO</name>
<dbReference type="RefSeq" id="WP_084016459.1">
    <property type="nucleotide sequence ID" value="NZ_FWXS01000002.1"/>
</dbReference>
<sequence>MTKRILLSLVFISLTLNLNAQIATDSPLFLELKKEDSLFFERGFNQCDIKYMESRVSADLKFYHDVGGFQDRKVFLERTKNNICGNSIQKPVRKLQPETLEVFALYNDGVLYGAIQSGIHHFYIREKGKEDVYGGTAKFTSVWTKENNIWKLTDILSYDHQEVKAENQTLNKFDKIIQESNVPAMGIGIIENGKLTKVDVYGTLDKQNTAPYNTIFKVASLTKPIFAMTVLKLIDEGLIGLDEPLHKYWIDPHVKSNNWHKKLTPRIILSHQSGFPNWRYLNESNKLEFQFEPGTKYQYSGEGFEYLRKAVENKLGKTIEELAQEYLFKSAKMTNTRFWWDEKMDESLYAKNFDEKGNLIPTEKYYEANSAANLLTTIEDYGSFMTYVMNGAGISEELFQEMQTKQSTVKDGEYFGLGWEILVGFSNDEYALFHTGRDPGVNTLAIMFPKTKNGYLIFMNGDNAMKNYDQILNELYLGNELWEKK</sequence>
<dbReference type="SUPFAM" id="SSF54427">
    <property type="entry name" value="NTF2-like"/>
    <property type="match status" value="1"/>
</dbReference>
<dbReference type="OrthoDB" id="1357763at2"/>
<evidence type="ECO:0000313" key="5">
    <source>
        <dbReference type="Proteomes" id="UP000192393"/>
    </source>
</evidence>
<dbReference type="InterPro" id="IPR001466">
    <property type="entry name" value="Beta-lactam-related"/>
</dbReference>